<name>A0A8S1JAA2_9CHLO</name>
<protein>
    <recommendedName>
        <fullName evidence="2">PPM-type phosphatase domain-containing protein</fullName>
    </recommendedName>
</protein>
<feature type="domain" description="PPM-type phosphatase" evidence="2">
    <location>
        <begin position="397"/>
        <end position="658"/>
    </location>
</feature>
<dbReference type="PANTHER" id="PTHR13832">
    <property type="entry name" value="PROTEIN PHOSPHATASE 2C"/>
    <property type="match status" value="1"/>
</dbReference>
<dbReference type="SUPFAM" id="SSF81606">
    <property type="entry name" value="PP2C-like"/>
    <property type="match status" value="1"/>
</dbReference>
<dbReference type="InterPro" id="IPR015655">
    <property type="entry name" value="PP2C"/>
</dbReference>
<sequence length="704" mass="73256">MPNAGVSLSGFFDGLLALARYLLCLPGCLLGRRHGWSKLKEDDNEVDVVDEFVLPGRSVVTFNHSSAQAAPPAWVDLDRKLSDVQGRPMLNQACPVLGASTADPGAGPGDLIDILADAPVASCPPPVVDAEQSRRGARGFSVGAVVSAGPSAGASAGRDDELSNRPLPASISDPTGADGSGGLLAAGLASHCAPWRPPQPAGAAGIGAGAPGSPFGVLGSTPGVSKFTHQRSVPADFGARAIGTNGGMASPFAGAGLAWEPTGRGLLGDRRNGVGELAGPGRSVDADRVKSGAPGAHKRAVSASVRKECQLLALLPQRLDADGQLRAPDAVSGMGGQFGNGLPGATVTVTRTRSAPMPWRMPSPDPEGQEAVDVKKEPKKLMGGEAGSKGGRCEHVLCAAADDIGQRRSMEDRSFAGTGKNACCPKIGAFLGVFDGHNGAQAAQFSSEHFMPFLADALSGGLSVGEALEGAFRRCEEALFDAWKEGEVGDAGTTALVCALTSDDHLHLANAGDCRAVLSRSGRAEALTKDHKPGNELEKRRILACGGFLDDDGYLNGEIGVSRCFGDFHLSGIKRPRDGGGPLIATPDLVDEELSPSCEFVIVGSDGLWDVLSNQRAVDMVRAELNESRSAEKAAEKLVFEAKLKESRDNITAGLMVLRDLPLPARRTERKRFVNSRLRLSSRSLMDLKHAIQNADAMPLPRPI</sequence>
<evidence type="ECO:0000313" key="3">
    <source>
        <dbReference type="EMBL" id="CAD7703962.1"/>
    </source>
</evidence>
<dbReference type="GO" id="GO:0004722">
    <property type="term" value="F:protein serine/threonine phosphatase activity"/>
    <property type="evidence" value="ECO:0007669"/>
    <property type="project" value="InterPro"/>
</dbReference>
<evidence type="ECO:0000259" key="2">
    <source>
        <dbReference type="PROSITE" id="PS51746"/>
    </source>
</evidence>
<feature type="region of interest" description="Disordered" evidence="1">
    <location>
        <begin position="277"/>
        <end position="297"/>
    </location>
</feature>
<accession>A0A8S1JAA2</accession>
<gene>
    <name evidence="3" type="ORF">OSTQU699_LOCUS9319</name>
</gene>
<dbReference type="InterPro" id="IPR036457">
    <property type="entry name" value="PPM-type-like_dom_sf"/>
</dbReference>
<keyword evidence="4" id="KW-1185">Reference proteome</keyword>
<dbReference type="Proteomes" id="UP000708148">
    <property type="component" value="Unassembled WGS sequence"/>
</dbReference>
<dbReference type="AlphaFoldDB" id="A0A8S1JAA2"/>
<dbReference type="EMBL" id="CAJHUC010002544">
    <property type="protein sequence ID" value="CAD7703962.1"/>
    <property type="molecule type" value="Genomic_DNA"/>
</dbReference>
<feature type="region of interest" description="Disordered" evidence="1">
    <location>
        <begin position="149"/>
        <end position="178"/>
    </location>
</feature>
<dbReference type="InterPro" id="IPR001932">
    <property type="entry name" value="PPM-type_phosphatase-like_dom"/>
</dbReference>
<dbReference type="Gene3D" id="3.60.40.10">
    <property type="entry name" value="PPM-type phosphatase domain"/>
    <property type="match status" value="1"/>
</dbReference>
<dbReference type="OrthoDB" id="10264738at2759"/>
<dbReference type="CDD" id="cd00143">
    <property type="entry name" value="PP2Cc"/>
    <property type="match status" value="1"/>
</dbReference>
<dbReference type="PANTHER" id="PTHR13832:SF790">
    <property type="entry name" value="PROTEIN PHOSPHATASE 2C 22-RELATED"/>
    <property type="match status" value="1"/>
</dbReference>
<dbReference type="Pfam" id="PF00481">
    <property type="entry name" value="PP2C"/>
    <property type="match status" value="1"/>
</dbReference>
<dbReference type="SMART" id="SM00332">
    <property type="entry name" value="PP2Cc"/>
    <property type="match status" value="1"/>
</dbReference>
<evidence type="ECO:0000313" key="4">
    <source>
        <dbReference type="Proteomes" id="UP000708148"/>
    </source>
</evidence>
<organism evidence="3 4">
    <name type="scientific">Ostreobium quekettii</name>
    <dbReference type="NCBI Taxonomy" id="121088"/>
    <lineage>
        <taxon>Eukaryota</taxon>
        <taxon>Viridiplantae</taxon>
        <taxon>Chlorophyta</taxon>
        <taxon>core chlorophytes</taxon>
        <taxon>Ulvophyceae</taxon>
        <taxon>TCBD clade</taxon>
        <taxon>Bryopsidales</taxon>
        <taxon>Ostreobineae</taxon>
        <taxon>Ostreobiaceae</taxon>
        <taxon>Ostreobium</taxon>
    </lineage>
</organism>
<evidence type="ECO:0000256" key="1">
    <source>
        <dbReference type="SAM" id="MobiDB-lite"/>
    </source>
</evidence>
<reference evidence="3" key="1">
    <citation type="submission" date="2020-12" db="EMBL/GenBank/DDBJ databases">
        <authorList>
            <person name="Iha C."/>
        </authorList>
    </citation>
    <scope>NUCLEOTIDE SEQUENCE</scope>
</reference>
<comment type="caution">
    <text evidence="3">The sequence shown here is derived from an EMBL/GenBank/DDBJ whole genome shotgun (WGS) entry which is preliminary data.</text>
</comment>
<proteinExistence type="predicted"/>
<dbReference type="PROSITE" id="PS51746">
    <property type="entry name" value="PPM_2"/>
    <property type="match status" value="1"/>
</dbReference>